<dbReference type="CDD" id="cd07043">
    <property type="entry name" value="STAS_anti-anti-sigma_factors"/>
    <property type="match status" value="1"/>
</dbReference>
<evidence type="ECO:0000256" key="1">
    <source>
        <dbReference type="SAM" id="MobiDB-lite"/>
    </source>
</evidence>
<name>A0A7V2F2K1_UNCEI</name>
<reference evidence="3" key="1">
    <citation type="journal article" date="2020" name="mSystems">
        <title>Genome- and Community-Level Interaction Insights into Carbon Utilization and Element Cycling Functions of Hydrothermarchaeota in Hydrothermal Sediment.</title>
        <authorList>
            <person name="Zhou Z."/>
            <person name="Liu Y."/>
            <person name="Xu W."/>
            <person name="Pan J."/>
            <person name="Luo Z.H."/>
            <person name="Li M."/>
        </authorList>
    </citation>
    <scope>NUCLEOTIDE SEQUENCE [LARGE SCALE GENOMIC DNA]</scope>
    <source>
        <strain evidence="3">SpSt-1233</strain>
    </source>
</reference>
<feature type="region of interest" description="Disordered" evidence="1">
    <location>
        <begin position="73"/>
        <end position="149"/>
    </location>
</feature>
<organism evidence="3">
    <name type="scientific">Eiseniibacteriota bacterium</name>
    <dbReference type="NCBI Taxonomy" id="2212470"/>
    <lineage>
        <taxon>Bacteria</taxon>
        <taxon>Candidatus Eiseniibacteriota</taxon>
    </lineage>
</organism>
<dbReference type="EMBL" id="DSEC01000025">
    <property type="protein sequence ID" value="HER42887.1"/>
    <property type="molecule type" value="Genomic_DNA"/>
</dbReference>
<protein>
    <submittedName>
        <fullName evidence="3">Anti-sigma factor antagonist</fullName>
    </submittedName>
</protein>
<dbReference type="InterPro" id="IPR002645">
    <property type="entry name" value="STAS_dom"/>
</dbReference>
<feature type="non-terminal residue" evidence="3">
    <location>
        <position position="1"/>
    </location>
</feature>
<evidence type="ECO:0000313" key="3">
    <source>
        <dbReference type="EMBL" id="HER42887.1"/>
    </source>
</evidence>
<dbReference type="Pfam" id="PF01740">
    <property type="entry name" value="STAS"/>
    <property type="match status" value="1"/>
</dbReference>
<gene>
    <name evidence="3" type="ORF">ENO08_00310</name>
</gene>
<feature type="domain" description="STAS" evidence="2">
    <location>
        <begin position="1"/>
        <end position="65"/>
    </location>
</feature>
<dbReference type="Proteomes" id="UP000886069">
    <property type="component" value="Unassembled WGS sequence"/>
</dbReference>
<proteinExistence type="predicted"/>
<comment type="caution">
    <text evidence="3">The sequence shown here is derived from an EMBL/GenBank/DDBJ whole genome shotgun (WGS) entry which is preliminary data.</text>
</comment>
<dbReference type="PROSITE" id="PS50801">
    <property type="entry name" value="STAS"/>
    <property type="match status" value="1"/>
</dbReference>
<dbReference type="SUPFAM" id="SSF52091">
    <property type="entry name" value="SpoIIaa-like"/>
    <property type="match status" value="1"/>
</dbReference>
<feature type="compositionally biased region" description="Basic and acidic residues" evidence="1">
    <location>
        <begin position="114"/>
        <end position="149"/>
    </location>
</feature>
<dbReference type="Gene3D" id="3.30.750.24">
    <property type="entry name" value="STAS domain"/>
    <property type="match status" value="1"/>
</dbReference>
<dbReference type="InterPro" id="IPR036513">
    <property type="entry name" value="STAS_dom_sf"/>
</dbReference>
<accession>A0A7V2F2K1</accession>
<evidence type="ECO:0000259" key="2">
    <source>
        <dbReference type="PROSITE" id="PS50801"/>
    </source>
</evidence>
<dbReference type="AlphaFoldDB" id="A0A7V2F2K1"/>
<sequence>DLEGVVYISSSGWGVIVKHLQRLGGQGRRLVLSGMTPPIFKIFRDLGFEPLVQHYLSATAAVEALDIVSLEQETEASPAGSVSGDERIGSAAAGKAGGHRTESRPTIGGTSVEPLHEKPRERVEERTVELDVARKRDMREDKDQRIREIGWGEYGKRLVDRNRKPADDEDGTS</sequence>